<sequence>METFFESSQIVLDFCTLLKVEQAKENSELFDATVWQALTKLDQLLDTVSKPPEIADVILDWCEEYPNINQVFKNTDWAKVRCDMDDECETDDQANTDNPPVDILENKYEIQRIIKDNQPNNPANNSPS</sequence>
<evidence type="ECO:0000313" key="2">
    <source>
        <dbReference type="Proteomes" id="UP001576776"/>
    </source>
</evidence>
<dbReference type="RefSeq" id="WP_413257719.1">
    <property type="nucleotide sequence ID" value="NZ_JBHFNS010000055.1"/>
</dbReference>
<protein>
    <submittedName>
        <fullName evidence="1">Uncharacterized protein</fullName>
    </submittedName>
</protein>
<reference evidence="1 2" key="1">
    <citation type="submission" date="2024-09" db="EMBL/GenBank/DDBJ databases">
        <title>Floridaenema gen nov. (Aerosakkonemataceae, Aerosakkonematales ord. nov., Cyanobacteria) from benthic tropical and subtropical fresh waters, with the description of four new species.</title>
        <authorList>
            <person name="Moretto J.A."/>
            <person name="Berthold D.E."/>
            <person name="Lefler F.W."/>
            <person name="Huang I.-S."/>
            <person name="Laughinghouse H. IV."/>
        </authorList>
    </citation>
    <scope>NUCLEOTIDE SEQUENCE [LARGE SCALE GENOMIC DNA]</scope>
    <source>
        <strain evidence="1 2">BLCC-F154</strain>
    </source>
</reference>
<comment type="caution">
    <text evidence="1">The sequence shown here is derived from an EMBL/GenBank/DDBJ whole genome shotgun (WGS) entry which is preliminary data.</text>
</comment>
<evidence type="ECO:0000313" key="1">
    <source>
        <dbReference type="EMBL" id="MFB2936221.1"/>
    </source>
</evidence>
<keyword evidence="2" id="KW-1185">Reference proteome</keyword>
<dbReference type="Proteomes" id="UP001576776">
    <property type="component" value="Unassembled WGS sequence"/>
</dbReference>
<organism evidence="1 2">
    <name type="scientific">Floridaenema fluviatile BLCC-F154</name>
    <dbReference type="NCBI Taxonomy" id="3153640"/>
    <lineage>
        <taxon>Bacteria</taxon>
        <taxon>Bacillati</taxon>
        <taxon>Cyanobacteriota</taxon>
        <taxon>Cyanophyceae</taxon>
        <taxon>Oscillatoriophycideae</taxon>
        <taxon>Aerosakkonematales</taxon>
        <taxon>Aerosakkonemataceae</taxon>
        <taxon>Floridanema</taxon>
        <taxon>Floridanema fluviatile</taxon>
    </lineage>
</organism>
<gene>
    <name evidence="1" type="ORF">ACE1B6_13290</name>
</gene>
<proteinExistence type="predicted"/>
<dbReference type="EMBL" id="JBHFNS010000055">
    <property type="protein sequence ID" value="MFB2936221.1"/>
    <property type="molecule type" value="Genomic_DNA"/>
</dbReference>
<accession>A0ABV4YBN2</accession>
<name>A0ABV4YBN2_9CYAN</name>